<dbReference type="PROSITE" id="PS50847">
    <property type="entry name" value="GRAM_POS_ANCHORING"/>
    <property type="match status" value="1"/>
</dbReference>
<feature type="compositionally biased region" description="Basic and acidic residues" evidence="8">
    <location>
        <begin position="1603"/>
        <end position="1621"/>
    </location>
</feature>
<feature type="region of interest" description="Disordered" evidence="8">
    <location>
        <begin position="1112"/>
        <end position="1721"/>
    </location>
</feature>
<keyword evidence="5" id="KW-0677">Repeat</keyword>
<dbReference type="NCBIfam" id="TIGR01168">
    <property type="entry name" value="YSIRK_signal"/>
    <property type="match status" value="1"/>
</dbReference>
<proteinExistence type="predicted"/>
<feature type="compositionally biased region" description="Polar residues" evidence="8">
    <location>
        <begin position="1255"/>
        <end position="1276"/>
    </location>
</feature>
<dbReference type="Pfam" id="PF17936">
    <property type="entry name" value="Big_6"/>
    <property type="match status" value="4"/>
</dbReference>
<dbReference type="PANTHER" id="PTHR37467">
    <property type="entry name" value="EXPORTED CALCIUM-BINDING GLYCOPROTEIN-RELATED"/>
    <property type="match status" value="1"/>
</dbReference>
<feature type="domain" description="Gram-positive cocci surface proteins LPxTG" evidence="9">
    <location>
        <begin position="1715"/>
        <end position="1748"/>
    </location>
</feature>
<feature type="region of interest" description="Disordered" evidence="8">
    <location>
        <begin position="786"/>
        <end position="1100"/>
    </location>
</feature>
<evidence type="ECO:0000313" key="10">
    <source>
        <dbReference type="EMBL" id="CYW20490.1"/>
    </source>
</evidence>
<feature type="compositionally biased region" description="Basic and acidic residues" evidence="8">
    <location>
        <begin position="1581"/>
        <end position="1593"/>
    </location>
</feature>
<feature type="compositionally biased region" description="Basic and acidic residues" evidence="8">
    <location>
        <begin position="1427"/>
        <end position="1483"/>
    </location>
</feature>
<dbReference type="Pfam" id="PF08428">
    <property type="entry name" value="Rib"/>
    <property type="match status" value="4"/>
</dbReference>
<evidence type="ECO:0000256" key="7">
    <source>
        <dbReference type="ARBA" id="ARBA00023088"/>
    </source>
</evidence>
<feature type="compositionally biased region" description="Low complexity" evidence="8">
    <location>
        <begin position="791"/>
        <end position="817"/>
    </location>
</feature>
<dbReference type="InterPro" id="IPR019931">
    <property type="entry name" value="LPXTG_anchor"/>
</dbReference>
<feature type="compositionally biased region" description="Low complexity" evidence="8">
    <location>
        <begin position="859"/>
        <end position="876"/>
    </location>
</feature>
<feature type="compositionally biased region" description="Polar residues" evidence="8">
    <location>
        <begin position="1014"/>
        <end position="1035"/>
    </location>
</feature>
<keyword evidence="4" id="KW-0732">Signal</keyword>
<comment type="subcellular location">
    <subcellularLocation>
        <location evidence="1">Secreted</location>
    </subcellularLocation>
</comment>
<dbReference type="PROSITE" id="PS50194">
    <property type="entry name" value="FILAMIN_REPEAT"/>
    <property type="match status" value="2"/>
</dbReference>
<name>A0A0Z8N4I9_STRSU</name>
<dbReference type="Pfam" id="PF04650">
    <property type="entry name" value="YSIRK_signal"/>
    <property type="match status" value="1"/>
</dbReference>
<keyword evidence="2" id="KW-0134">Cell wall</keyword>
<evidence type="ECO:0000256" key="2">
    <source>
        <dbReference type="ARBA" id="ARBA00022512"/>
    </source>
</evidence>
<evidence type="ECO:0000256" key="8">
    <source>
        <dbReference type="SAM" id="MobiDB-lite"/>
    </source>
</evidence>
<gene>
    <name evidence="10" type="primary">bca</name>
    <name evidence="10" type="ORF">ERS132452_01905</name>
</gene>
<sequence>MKKKSSMNWYHQKQRFSLRKYHFGAASVLLGTALVFGGAQVSAEEVTATGTAENTTLIANETENGEEGAPASEPSASSTTSTEEKTSVAPAESGTTAVAEQPAAENSSAAGEVVYLLSKDGLESAIASAKSQDLSTKTSDSVAVLLAAIEHAETVLATATSQGELDQAQADLVAAEAQLAEQVVEAESENTTTQPETQPMTTTRAAVVSETVQPLAALSSPTATAVHVATNTVTATSTGTIESDVTLKTKINGRVNVGDTITYTFTNINSPFTNGQKIFDATGREIGTVATKLLVNNIIKQSSSTVDESLTTIASIGEAIVTFTQALDNVEYSFSYHTISGQLSYNQAKEVPQIITADGEVILNTTATLKKTVFPENATPIGLLVTRGYVVAGQFENTKIQVSPGFESGSGANHVKNNSTITHILTDDAVSFNTDRLKVGDVLELSTARSTTASEAQANSNGVIFYPQPATKAKITITEITPTTLSYKVSDLDESVTSRYAVIVPALMTVNDTSKVSNNRIPYTYNSTITNGTATTLLSDRKNLTGSIEVVGGTVSSDAVVAKRGSVYATYKTEDGVELKPQVTVINNGLVDSVYTAPTETFTGYKLVATPGNATGRVTEAPITVNFVYAVHNSTVTVTYVDAETGAELLPVKTTTIQVGQPYSTQAETIAHYDLVETPANATGTVSENGTTITYRYKQQQATSPVINPVDTDDTSITGTGTPGGTVTVTFPDGSTATVPVKTDGTWKVSAPDDLAKDDKITAIQTETGKKPSEPATVIVTEAPVKDTSSTPTINPVDTDDTTVTGTGTPGAAVTVTFPDGSQTTTPVKPDGTWSVPVAPGSLKEGDQVTATQTESGKNPSAPTNTNVTAAPTPQADDFTPKGQDVPAKVGDTPKAEDGISNKGDLPSGTTYEWKDKPDTTTPGDKPATVVVTYPDGSKDEVPVTVKVTEPAKEDSVPPTINPVNPGDTTIGGEGTPGGTVTVTLPDGNTVTVPVNPDGTWTAPITPAKPGDTYTGTQTEPGKNPSDPTSVTVPKTQADDFTPKGQDVPAKVGDTPKAEDGISNKGDLPSGTTYEWKDKPDTTTPGDKPATVVVTYPDGSKDEVPVTVKVTAPTPQADDFTPKGQDVPAKVGDTPKAEDGISNKGDLPSGTTYEWKDKPDTTTPGDKPATVVVTYPDGSKDEVPVTVKVTEPAKEDSAPPTINPVNPGDTTIGGEGTPGGTVTVTLPDGNTVTVPVNPDGTWTAPITPAKPGDTYTGTQTEPGKNPSDPTSVTVPKTQADDFTPKGQDVPAKVGDTPKAEDGISNKGDLPSGTTYEWKDKPDTTTPGDKPATVVVTYPDGSKDEVPVTVKVTDPNKDTDGDGVTDEDEKKDGTDPKNPDTDGDGVKDGDEKKDGTDPLNPDTDGDGVKDGGEKKDGTDPLNPDTDGDGVKDGDEKKDGTDPKNPDTDGDGVKDGDEKKDGTDPKNPDTDGDGVKDGDEKKDGTDPLNPDTDGDGVKDGDEKKDGTDPKNPDTDGDGVKDGDEKKDGTDPKNPDTDGDGVKDGDEKKDGTDPLNPDTDGDGVKDGDEKKDGTDPLNPDTDGDGVKDGDEKKDGTDPLNPDTDGDGVKDGDEKTDGTDPKNPDTDGDGVNDGNEKTDGTDPKNPDTDGGGVNDGDEKKNGTNPLDPSDDKKTPEDPKKDTDGGAKDSGTNSNSSVKTPTSGATKLGQPSSVATNKQLPNTGDASNQEIAFVVAALLGGTALAMRKRKEEE</sequence>
<dbReference type="Proteomes" id="UP000071765">
    <property type="component" value="Unassembled WGS sequence"/>
</dbReference>
<accession>A0A0Z8N4I9</accession>
<feature type="region of interest" description="Disordered" evidence="8">
    <location>
        <begin position="52"/>
        <end position="105"/>
    </location>
</feature>
<feature type="compositionally biased region" description="Basic and acidic residues" evidence="8">
    <location>
        <begin position="1559"/>
        <end position="1571"/>
    </location>
</feature>
<feature type="compositionally biased region" description="Low complexity" evidence="8">
    <location>
        <begin position="715"/>
        <end position="726"/>
    </location>
</feature>
<evidence type="ECO:0000256" key="5">
    <source>
        <dbReference type="ARBA" id="ARBA00022737"/>
    </source>
</evidence>
<feature type="compositionally biased region" description="Basic and acidic residues" evidence="8">
    <location>
        <begin position="1405"/>
        <end position="1417"/>
    </location>
</feature>
<keyword evidence="3" id="KW-0964">Secreted</keyword>
<dbReference type="EMBL" id="FIIN01000014">
    <property type="protein sequence ID" value="CYW20490.1"/>
    <property type="molecule type" value="Genomic_DNA"/>
</dbReference>
<reference evidence="10 11" key="1">
    <citation type="submission" date="2016-02" db="EMBL/GenBank/DDBJ databases">
        <authorList>
            <consortium name="Pathogen Informatics"/>
        </authorList>
    </citation>
    <scope>NUCLEOTIDE SEQUENCE [LARGE SCALE GENOMIC DNA]</scope>
    <source>
        <strain evidence="10 11">LSS90</strain>
    </source>
</reference>
<dbReference type="InterPro" id="IPR059100">
    <property type="entry name" value="TSP3_bac"/>
</dbReference>
<evidence type="ECO:0000256" key="6">
    <source>
        <dbReference type="ARBA" id="ARBA00022837"/>
    </source>
</evidence>
<feature type="compositionally biased region" description="Basic and acidic residues" evidence="8">
    <location>
        <begin position="1493"/>
        <end position="1549"/>
    </location>
</feature>
<evidence type="ECO:0000256" key="3">
    <source>
        <dbReference type="ARBA" id="ARBA00022525"/>
    </source>
</evidence>
<evidence type="ECO:0000259" key="9">
    <source>
        <dbReference type="PROSITE" id="PS50847"/>
    </source>
</evidence>
<dbReference type="NCBIfam" id="NF033510">
    <property type="entry name" value="Ca_tandemer"/>
    <property type="match status" value="2"/>
</dbReference>
<dbReference type="InterPro" id="IPR053180">
    <property type="entry name" value="Ca-binding_acidic-repeat"/>
</dbReference>
<dbReference type="Pfam" id="PF00746">
    <property type="entry name" value="Gram_pos_anchor"/>
    <property type="match status" value="1"/>
</dbReference>
<evidence type="ECO:0000313" key="11">
    <source>
        <dbReference type="Proteomes" id="UP000071765"/>
    </source>
</evidence>
<dbReference type="InterPro" id="IPR009459">
    <property type="entry name" value="MucBP_dom"/>
</dbReference>
<dbReference type="InterPro" id="IPR013783">
    <property type="entry name" value="Ig-like_fold"/>
</dbReference>
<feature type="compositionally biased region" description="Low complexity" evidence="8">
    <location>
        <begin position="979"/>
        <end position="988"/>
    </location>
</feature>
<feature type="compositionally biased region" description="Basic and acidic residues" evidence="8">
    <location>
        <begin position="1665"/>
        <end position="1682"/>
    </location>
</feature>
<dbReference type="NCBIfam" id="TIGR01167">
    <property type="entry name" value="LPXTG_anchor"/>
    <property type="match status" value="1"/>
</dbReference>
<feature type="compositionally biased region" description="Polar residues" evidence="8">
    <location>
        <begin position="93"/>
        <end position="105"/>
    </location>
</feature>
<evidence type="ECO:0000256" key="1">
    <source>
        <dbReference type="ARBA" id="ARBA00004613"/>
    </source>
</evidence>
<dbReference type="Pfam" id="PF06458">
    <property type="entry name" value="MucBP"/>
    <property type="match status" value="2"/>
</dbReference>
<feature type="compositionally biased region" description="Basic and acidic residues" evidence="8">
    <location>
        <begin position="1630"/>
        <end position="1643"/>
    </location>
</feature>
<dbReference type="PANTHER" id="PTHR37467:SF1">
    <property type="entry name" value="EXPORTED CALCIUM-BINDING GLYCOPROTEIN"/>
    <property type="match status" value="1"/>
</dbReference>
<dbReference type="InterPro" id="IPR012706">
    <property type="entry name" value="Rib_alpha_Esp_rpt"/>
</dbReference>
<feature type="compositionally biased region" description="Low complexity" evidence="8">
    <location>
        <begin position="1220"/>
        <end position="1229"/>
    </location>
</feature>
<feature type="compositionally biased region" description="Polar residues" evidence="8">
    <location>
        <begin position="52"/>
        <end position="62"/>
    </location>
</feature>
<organism evidence="10 11">
    <name type="scientific">Streptococcus suis</name>
    <dbReference type="NCBI Taxonomy" id="1307"/>
    <lineage>
        <taxon>Bacteria</taxon>
        <taxon>Bacillati</taxon>
        <taxon>Bacillota</taxon>
        <taxon>Bacilli</taxon>
        <taxon>Lactobacillales</taxon>
        <taxon>Streptococcaceae</taxon>
        <taxon>Streptococcus</taxon>
    </lineage>
</organism>
<feature type="compositionally biased region" description="Polar residues" evidence="8">
    <location>
        <begin position="849"/>
        <end position="858"/>
    </location>
</feature>
<keyword evidence="6" id="KW-0106">Calcium</keyword>
<evidence type="ECO:0000256" key="4">
    <source>
        <dbReference type="ARBA" id="ARBA00022729"/>
    </source>
</evidence>
<dbReference type="InterPro" id="IPR005877">
    <property type="entry name" value="YSIRK_signal_dom"/>
</dbReference>
<dbReference type="Gene3D" id="3.10.20.320">
    <property type="entry name" value="Putative peptidoglycan bound protein (lpxtg motif)"/>
    <property type="match status" value="2"/>
</dbReference>
<feature type="region of interest" description="Disordered" evidence="8">
    <location>
        <begin position="706"/>
        <end position="726"/>
    </location>
</feature>
<feature type="compositionally biased region" description="Basic and acidic residues" evidence="8">
    <location>
        <begin position="1367"/>
        <end position="1395"/>
    </location>
</feature>
<keyword evidence="7" id="KW-0572">Peptidoglycan-anchor</keyword>
<dbReference type="Pfam" id="PF18884">
    <property type="entry name" value="TSP3_bac"/>
    <property type="match status" value="14"/>
</dbReference>
<dbReference type="NCBIfam" id="TIGR02331">
    <property type="entry name" value="rib_alpha"/>
    <property type="match status" value="4"/>
</dbReference>
<feature type="compositionally biased region" description="Polar residues" evidence="8">
    <location>
        <begin position="1685"/>
        <end position="1721"/>
    </location>
</feature>
<dbReference type="InterPro" id="IPR041498">
    <property type="entry name" value="Big_6"/>
</dbReference>
<protein>
    <submittedName>
        <fullName evidence="10">R28 protein</fullName>
    </submittedName>
</protein>
<dbReference type="InterPro" id="IPR017868">
    <property type="entry name" value="Filamin/ABP280_repeat-like"/>
</dbReference>
<feature type="compositionally biased region" description="Low complexity" evidence="8">
    <location>
        <begin position="67"/>
        <end position="81"/>
    </location>
</feature>
<dbReference type="RefSeq" id="WP_044673982.1">
    <property type="nucleotide sequence ID" value="NZ_CEDG01000024.1"/>
</dbReference>
<dbReference type="Gene3D" id="2.60.40.10">
    <property type="entry name" value="Immunoglobulins"/>
    <property type="match status" value="4"/>
</dbReference>
<dbReference type="InterPro" id="IPR059115">
    <property type="entry name" value="Rib"/>
</dbReference>